<sequence length="138" mass="15631">MIKGLDLINKELKTSKTNNPCLTVSLRFTNIKNMKKLNYSFSGSNKETNVLSFSPDPNETDENNNSVGDIAICVDVLKKEAKEQNKDFLDHLIHLFVHGVLHLLGYKHDSDREASKMEQIEKSILGKLGIEDPYLIEL</sequence>
<dbReference type="InterPro" id="IPR020549">
    <property type="entry name" value="YbeY_CS"/>
</dbReference>
<dbReference type="AlphaFoldDB" id="A0A381Q227"/>
<dbReference type="PROSITE" id="PS01306">
    <property type="entry name" value="UPF0054"/>
    <property type="match status" value="1"/>
</dbReference>
<evidence type="ECO:0000256" key="3">
    <source>
        <dbReference type="ARBA" id="ARBA00022722"/>
    </source>
</evidence>
<keyword evidence="6" id="KW-0378">Hydrolase</keyword>
<dbReference type="PANTHER" id="PTHR46986:SF1">
    <property type="entry name" value="ENDORIBONUCLEASE YBEY, CHLOROPLASTIC"/>
    <property type="match status" value="1"/>
</dbReference>
<dbReference type="PANTHER" id="PTHR46986">
    <property type="entry name" value="ENDORIBONUCLEASE YBEY, CHLOROPLASTIC"/>
    <property type="match status" value="1"/>
</dbReference>
<evidence type="ECO:0000256" key="1">
    <source>
        <dbReference type="ARBA" id="ARBA00001947"/>
    </source>
</evidence>
<dbReference type="GO" id="GO:0004519">
    <property type="term" value="F:endonuclease activity"/>
    <property type="evidence" value="ECO:0007669"/>
    <property type="project" value="UniProtKB-KW"/>
</dbReference>
<keyword evidence="5" id="KW-0255">Endonuclease</keyword>
<dbReference type="SUPFAM" id="SSF55486">
    <property type="entry name" value="Metalloproteases ('zincins'), catalytic domain"/>
    <property type="match status" value="1"/>
</dbReference>
<dbReference type="GO" id="GO:0004222">
    <property type="term" value="F:metalloendopeptidase activity"/>
    <property type="evidence" value="ECO:0007669"/>
    <property type="project" value="InterPro"/>
</dbReference>
<dbReference type="GO" id="GO:0046872">
    <property type="term" value="F:metal ion binding"/>
    <property type="evidence" value="ECO:0007669"/>
    <property type="project" value="UniProtKB-KW"/>
</dbReference>
<protein>
    <submittedName>
        <fullName evidence="8">Uncharacterized protein</fullName>
    </submittedName>
</protein>
<dbReference type="EMBL" id="UINC01001177">
    <property type="protein sequence ID" value="SUZ73385.1"/>
    <property type="molecule type" value="Genomic_DNA"/>
</dbReference>
<evidence type="ECO:0000256" key="6">
    <source>
        <dbReference type="ARBA" id="ARBA00022801"/>
    </source>
</evidence>
<dbReference type="InterPro" id="IPR002036">
    <property type="entry name" value="YbeY"/>
</dbReference>
<dbReference type="HAMAP" id="MF_00009">
    <property type="entry name" value="Endoribonucl_YbeY"/>
    <property type="match status" value="1"/>
</dbReference>
<proteinExistence type="inferred from homology"/>
<evidence type="ECO:0000256" key="2">
    <source>
        <dbReference type="ARBA" id="ARBA00010875"/>
    </source>
</evidence>
<keyword evidence="7" id="KW-0862">Zinc</keyword>
<comment type="similarity">
    <text evidence="2">Belongs to the endoribonuclease YbeY family.</text>
</comment>
<organism evidence="8">
    <name type="scientific">marine metagenome</name>
    <dbReference type="NCBI Taxonomy" id="408172"/>
    <lineage>
        <taxon>unclassified sequences</taxon>
        <taxon>metagenomes</taxon>
        <taxon>ecological metagenomes</taxon>
    </lineage>
</organism>
<keyword evidence="4" id="KW-0479">Metal-binding</keyword>
<dbReference type="Gene3D" id="3.40.390.30">
    <property type="entry name" value="Metalloproteases ('zincins'), catalytic domain"/>
    <property type="match status" value="1"/>
</dbReference>
<evidence type="ECO:0000256" key="7">
    <source>
        <dbReference type="ARBA" id="ARBA00022833"/>
    </source>
</evidence>
<comment type="cofactor">
    <cofactor evidence="1">
        <name>Zn(2+)</name>
        <dbReference type="ChEBI" id="CHEBI:29105"/>
    </cofactor>
</comment>
<evidence type="ECO:0000313" key="8">
    <source>
        <dbReference type="EMBL" id="SUZ73385.1"/>
    </source>
</evidence>
<keyword evidence="3" id="KW-0540">Nuclease</keyword>
<reference evidence="8" key="1">
    <citation type="submission" date="2018-05" db="EMBL/GenBank/DDBJ databases">
        <authorList>
            <person name="Lanie J.A."/>
            <person name="Ng W.-L."/>
            <person name="Kazmierczak K.M."/>
            <person name="Andrzejewski T.M."/>
            <person name="Davidsen T.M."/>
            <person name="Wayne K.J."/>
            <person name="Tettelin H."/>
            <person name="Glass J.I."/>
            <person name="Rusch D."/>
            <person name="Podicherti R."/>
            <person name="Tsui H.-C.T."/>
            <person name="Winkler M.E."/>
        </authorList>
    </citation>
    <scope>NUCLEOTIDE SEQUENCE</scope>
</reference>
<name>A0A381Q227_9ZZZZ</name>
<dbReference type="GO" id="GO:0006364">
    <property type="term" value="P:rRNA processing"/>
    <property type="evidence" value="ECO:0007669"/>
    <property type="project" value="InterPro"/>
</dbReference>
<dbReference type="Pfam" id="PF02130">
    <property type="entry name" value="YbeY"/>
    <property type="match status" value="1"/>
</dbReference>
<dbReference type="NCBIfam" id="TIGR00043">
    <property type="entry name" value="rRNA maturation RNase YbeY"/>
    <property type="match status" value="1"/>
</dbReference>
<evidence type="ECO:0000256" key="5">
    <source>
        <dbReference type="ARBA" id="ARBA00022759"/>
    </source>
</evidence>
<dbReference type="InterPro" id="IPR023091">
    <property type="entry name" value="MetalPrtase_cat_dom_sf_prd"/>
</dbReference>
<gene>
    <name evidence="8" type="ORF">METZ01_LOCUS26239</name>
</gene>
<accession>A0A381Q227</accession>
<evidence type="ECO:0000256" key="4">
    <source>
        <dbReference type="ARBA" id="ARBA00022723"/>
    </source>
</evidence>